<dbReference type="Gene3D" id="3.10.50.10">
    <property type="match status" value="1"/>
</dbReference>
<feature type="domain" description="GH18" evidence="8">
    <location>
        <begin position="58"/>
        <end position="472"/>
    </location>
</feature>
<dbReference type="InterPro" id="IPR017853">
    <property type="entry name" value="GH"/>
</dbReference>
<evidence type="ECO:0000256" key="4">
    <source>
        <dbReference type="ARBA" id="ARBA00023024"/>
    </source>
</evidence>
<dbReference type="InterPro" id="IPR001223">
    <property type="entry name" value="Glyco_hydro18_cat"/>
</dbReference>
<dbReference type="PROSITE" id="PS51910">
    <property type="entry name" value="GH18_2"/>
    <property type="match status" value="1"/>
</dbReference>
<dbReference type="HOGENOM" id="CLU_002833_14_4_11"/>
<keyword evidence="3 6" id="KW-0378">Hydrolase</keyword>
<dbReference type="GO" id="GO:0008843">
    <property type="term" value="F:endochitinase activity"/>
    <property type="evidence" value="ECO:0007669"/>
    <property type="project" value="UniProtKB-EC"/>
</dbReference>
<keyword evidence="4" id="KW-0119">Carbohydrate metabolism</keyword>
<gene>
    <name evidence="9" type="ordered locus">Acel_0603</name>
</gene>
<evidence type="ECO:0000256" key="3">
    <source>
        <dbReference type="ARBA" id="ARBA00022801"/>
    </source>
</evidence>
<keyword evidence="4" id="KW-0146">Chitin degradation</keyword>
<dbReference type="PANTHER" id="PTHR11177">
    <property type="entry name" value="CHITINASE"/>
    <property type="match status" value="1"/>
</dbReference>
<evidence type="ECO:0000256" key="5">
    <source>
        <dbReference type="ARBA" id="ARBA00023295"/>
    </source>
</evidence>
<evidence type="ECO:0000256" key="1">
    <source>
        <dbReference type="ARBA" id="ARBA00000822"/>
    </source>
</evidence>
<dbReference type="RefSeq" id="WP_011719439.1">
    <property type="nucleotide sequence ID" value="NC_008578.1"/>
</dbReference>
<evidence type="ECO:0000256" key="6">
    <source>
        <dbReference type="RuleBase" id="RU000489"/>
    </source>
</evidence>
<dbReference type="STRING" id="351607.Acel_0603"/>
<keyword evidence="10" id="KW-1185">Reference proteome</keyword>
<accession>A0LSG6</accession>
<comment type="catalytic activity">
    <reaction evidence="1">
        <text>Random endo-hydrolysis of N-acetyl-beta-D-glucosaminide (1-&gt;4)-beta-linkages in chitin and chitodextrins.</text>
        <dbReference type="EC" id="3.2.1.14"/>
    </reaction>
</comment>
<keyword evidence="4" id="KW-0624">Polysaccharide degradation</keyword>
<dbReference type="InterPro" id="IPR001579">
    <property type="entry name" value="Glyco_hydro_18_chit_AS"/>
</dbReference>
<dbReference type="eggNOG" id="COG3325">
    <property type="taxonomic scope" value="Bacteria"/>
</dbReference>
<dbReference type="OrthoDB" id="9775889at2"/>
<dbReference type="SUPFAM" id="SSF51445">
    <property type="entry name" value="(Trans)glycosidases"/>
    <property type="match status" value="1"/>
</dbReference>
<name>A0LSG6_ACIC1</name>
<dbReference type="EC" id="3.2.1.14" evidence="2"/>
<dbReference type="InterPro" id="IPR029070">
    <property type="entry name" value="Chitinase_insertion_sf"/>
</dbReference>
<dbReference type="InterPro" id="IPR011583">
    <property type="entry name" value="Chitinase_II/V-like_cat"/>
</dbReference>
<dbReference type="EMBL" id="CP000481">
    <property type="protein sequence ID" value="ABK52376.1"/>
    <property type="molecule type" value="Genomic_DNA"/>
</dbReference>
<dbReference type="GO" id="GO:0008061">
    <property type="term" value="F:chitin binding"/>
    <property type="evidence" value="ECO:0007669"/>
    <property type="project" value="InterPro"/>
</dbReference>
<dbReference type="Gene3D" id="3.20.20.80">
    <property type="entry name" value="Glycosidases"/>
    <property type="match status" value="1"/>
</dbReference>
<dbReference type="KEGG" id="ace:Acel_0603"/>
<protein>
    <recommendedName>
        <fullName evidence="2">chitinase</fullName>
        <ecNumber evidence="2">3.2.1.14</ecNumber>
    </recommendedName>
</protein>
<evidence type="ECO:0000256" key="2">
    <source>
        <dbReference type="ARBA" id="ARBA00012729"/>
    </source>
</evidence>
<dbReference type="PANTHER" id="PTHR11177:SF317">
    <property type="entry name" value="CHITINASE 12-RELATED"/>
    <property type="match status" value="1"/>
</dbReference>
<dbReference type="SMART" id="SM00636">
    <property type="entry name" value="Glyco_18"/>
    <property type="match status" value="1"/>
</dbReference>
<keyword evidence="5 6" id="KW-0326">Glycosidase</keyword>
<comment type="similarity">
    <text evidence="7">Belongs to the glycosyl hydrolase 18 family.</text>
</comment>
<evidence type="ECO:0000313" key="9">
    <source>
        <dbReference type="EMBL" id="ABK52376.1"/>
    </source>
</evidence>
<dbReference type="PROSITE" id="PS01095">
    <property type="entry name" value="GH18_1"/>
    <property type="match status" value="1"/>
</dbReference>
<dbReference type="InterPro" id="IPR050314">
    <property type="entry name" value="Glycosyl_Hydrlase_18"/>
</dbReference>
<dbReference type="CAZy" id="GH18">
    <property type="family name" value="Glycoside Hydrolase Family 18"/>
</dbReference>
<dbReference type="Proteomes" id="UP000008221">
    <property type="component" value="Chromosome"/>
</dbReference>
<evidence type="ECO:0000256" key="7">
    <source>
        <dbReference type="RuleBase" id="RU004453"/>
    </source>
</evidence>
<dbReference type="CDD" id="cd06548">
    <property type="entry name" value="GH18_chitinase"/>
    <property type="match status" value="1"/>
</dbReference>
<dbReference type="InParanoid" id="A0LSG6"/>
<sequence length="472" mass="50952">MLSRFRHTRWITRTQRHTRWSTRTHRRTGRLAPAAAVLVAAVVVPSSAAAHEPRSDGLVRAAYYTQWSVYSGFTVAGVVANGDAGRLNQINYAFINVAPNPAVSGSPIECLSGDPWADYQMPFGGATGRPSVDGTADDWSGLQGNFKQLRELKTRYPNLRIIASLGGYSWSGYFSDAALTAESRAHLVASCIDLLINGNLPGLPPGAAKGIFDGIDVDWEYPGAAGATLTNGNGNPTARPEDTRNFTLLLAEFRRQLDSAARANHHRRYLLTAALSANPTKIALLEVPQISRLLDQMDVMDYDFHGPWEAHGPTDFQSELYPSAAEVAVIGSAQQFSVDQSIDAFLRAGADRHKLLVGVPFYGHGWVGVPDGGTHGLYQTATGPSWLNGGSPTWAQLEALGYAPYRDPITGGYWLYDQASETLYVVDDPVEIGQKMHYILRRDLGGTAAWSLDGDDSAGSLGAALALGLIDH</sequence>
<proteinExistence type="inferred from homology"/>
<dbReference type="GO" id="GO:0005975">
    <property type="term" value="P:carbohydrate metabolic process"/>
    <property type="evidence" value="ECO:0007669"/>
    <property type="project" value="InterPro"/>
</dbReference>
<dbReference type="AlphaFoldDB" id="A0LSG6"/>
<evidence type="ECO:0000313" key="10">
    <source>
        <dbReference type="Proteomes" id="UP000008221"/>
    </source>
</evidence>
<reference evidence="9 10" key="1">
    <citation type="journal article" date="2009" name="Genome Res.">
        <title>Complete genome of the cellulolytic thermophile Acidothermus cellulolyticus 11B provides insights into its ecophysiological and evolutionary adaptations.</title>
        <authorList>
            <person name="Barabote R.D."/>
            <person name="Xie G."/>
            <person name="Leu D.H."/>
            <person name="Normand P."/>
            <person name="Necsulea A."/>
            <person name="Daubin V."/>
            <person name="Medigue C."/>
            <person name="Adney W.S."/>
            <person name="Xu X.C."/>
            <person name="Lapidus A."/>
            <person name="Parales R.E."/>
            <person name="Detter C."/>
            <person name="Pujic P."/>
            <person name="Bruce D."/>
            <person name="Lavire C."/>
            <person name="Challacombe J.F."/>
            <person name="Brettin T.S."/>
            <person name="Berry A.M."/>
        </authorList>
    </citation>
    <scope>NUCLEOTIDE SEQUENCE [LARGE SCALE GENOMIC DNA]</scope>
    <source>
        <strain evidence="10">ATCC 43068 / DSM 8971 / 11B</strain>
    </source>
</reference>
<organism evidence="9 10">
    <name type="scientific">Acidothermus cellulolyticus (strain ATCC 43068 / DSM 8971 / 11B)</name>
    <dbReference type="NCBI Taxonomy" id="351607"/>
    <lineage>
        <taxon>Bacteria</taxon>
        <taxon>Bacillati</taxon>
        <taxon>Actinomycetota</taxon>
        <taxon>Actinomycetes</taxon>
        <taxon>Acidothermales</taxon>
        <taxon>Acidothermaceae</taxon>
        <taxon>Acidothermus</taxon>
    </lineage>
</organism>
<dbReference type="GO" id="GO:0006032">
    <property type="term" value="P:chitin catabolic process"/>
    <property type="evidence" value="ECO:0007669"/>
    <property type="project" value="UniProtKB-KW"/>
</dbReference>
<evidence type="ECO:0000259" key="8">
    <source>
        <dbReference type="PROSITE" id="PS51910"/>
    </source>
</evidence>
<dbReference type="Pfam" id="PF00704">
    <property type="entry name" value="Glyco_hydro_18"/>
    <property type="match status" value="1"/>
</dbReference>